<protein>
    <submittedName>
        <fullName evidence="1">Uncharacterized protein</fullName>
    </submittedName>
</protein>
<reference evidence="1" key="1">
    <citation type="submission" date="2009-10" db="EMBL/GenBank/DDBJ databases">
        <title>Diversity of trophic interactions inside an arsenic-rich microbial ecosystem.</title>
        <authorList>
            <person name="Bertin P.N."/>
            <person name="Heinrich-Salmeron A."/>
            <person name="Pelletier E."/>
            <person name="Goulhen-Chollet F."/>
            <person name="Arsene-Ploetze F."/>
            <person name="Gallien S."/>
            <person name="Calteau A."/>
            <person name="Vallenet D."/>
            <person name="Casiot C."/>
            <person name="Chane-Woon-Ming B."/>
            <person name="Giloteaux L."/>
            <person name="Barakat M."/>
            <person name="Bonnefoy V."/>
            <person name="Bruneel O."/>
            <person name="Chandler M."/>
            <person name="Cleiss J."/>
            <person name="Duran R."/>
            <person name="Elbaz-Poulichet F."/>
            <person name="Fonknechten N."/>
            <person name="Lauga B."/>
            <person name="Mornico D."/>
            <person name="Ortet P."/>
            <person name="Schaeffer C."/>
            <person name="Siguier P."/>
            <person name="Alexander Thil Smith A."/>
            <person name="Van Dorsselaer A."/>
            <person name="Weissenbach J."/>
            <person name="Medigue C."/>
            <person name="Le Paslier D."/>
        </authorList>
    </citation>
    <scope>NUCLEOTIDE SEQUENCE</scope>
</reference>
<comment type="caution">
    <text evidence="1">The sequence shown here is derived from an EMBL/GenBank/DDBJ whole genome shotgun (WGS) entry which is preliminary data.</text>
</comment>
<proteinExistence type="predicted"/>
<dbReference type="AlphaFoldDB" id="E6Q0R5"/>
<sequence>MAAFRCLLELRPVAAIAIVALLGASGLAAAPAGQAKTSLVGRVNAALAATWQVIEGPVTTDPIGACGVGVRRITIQGKPDSSGFKRYLDIDGAPPNQGMLADHQQIVVVPLETCTSYHIGAALIYVAVGRNLKYVGFLWSTDARAGVSIKNGRIRWTTPVGNAGGTFRGGCCPPRVRVQEFTVIGDHLRKVSEHIMTPPR</sequence>
<name>E6Q0R5_9ZZZZ</name>
<accession>E6Q0R5</accession>
<gene>
    <name evidence="1" type="ORF">CARN4_0121</name>
</gene>
<dbReference type="EMBL" id="CABO01000005">
    <property type="protein sequence ID" value="CBI00775.1"/>
    <property type="molecule type" value="Genomic_DNA"/>
</dbReference>
<evidence type="ECO:0000313" key="1">
    <source>
        <dbReference type="EMBL" id="CBI00775.1"/>
    </source>
</evidence>
<organism evidence="1">
    <name type="scientific">mine drainage metagenome</name>
    <dbReference type="NCBI Taxonomy" id="410659"/>
    <lineage>
        <taxon>unclassified sequences</taxon>
        <taxon>metagenomes</taxon>
        <taxon>ecological metagenomes</taxon>
    </lineage>
</organism>